<dbReference type="SMART" id="SM00646">
    <property type="entry name" value="Ami_3"/>
    <property type="match status" value="1"/>
</dbReference>
<dbReference type="Proteomes" id="UP000196053">
    <property type="component" value="Chromosome I"/>
</dbReference>
<evidence type="ECO:0000259" key="3">
    <source>
        <dbReference type="SMART" id="SM00646"/>
    </source>
</evidence>
<dbReference type="CDD" id="cd02696">
    <property type="entry name" value="MurNAc-LAA"/>
    <property type="match status" value="1"/>
</dbReference>
<proteinExistence type="predicted"/>
<dbReference type="PANTHER" id="PTHR30404">
    <property type="entry name" value="N-ACETYLMURAMOYL-L-ALANINE AMIDASE"/>
    <property type="match status" value="1"/>
</dbReference>
<dbReference type="Pfam" id="PF01520">
    <property type="entry name" value="Amidase_3"/>
    <property type="match status" value="1"/>
</dbReference>
<dbReference type="InterPro" id="IPR002508">
    <property type="entry name" value="MurNAc-LAA_cat"/>
</dbReference>
<evidence type="ECO:0000256" key="1">
    <source>
        <dbReference type="ARBA" id="ARBA00022801"/>
    </source>
</evidence>
<feature type="domain" description="MurNAc-LAA" evidence="3">
    <location>
        <begin position="789"/>
        <end position="906"/>
    </location>
</feature>
<dbReference type="Gene3D" id="3.40.630.40">
    <property type="entry name" value="Zn-dependent exopeptidases"/>
    <property type="match status" value="1"/>
</dbReference>
<evidence type="ECO:0000313" key="5">
    <source>
        <dbReference type="Proteomes" id="UP000196053"/>
    </source>
</evidence>
<dbReference type="GO" id="GO:0008745">
    <property type="term" value="F:N-acetylmuramoyl-L-alanine amidase activity"/>
    <property type="evidence" value="ECO:0007669"/>
    <property type="project" value="InterPro"/>
</dbReference>
<dbReference type="EMBL" id="LN879430">
    <property type="protein sequence ID" value="CUH92718.1"/>
    <property type="molecule type" value="Genomic_DNA"/>
</dbReference>
<dbReference type="Gene3D" id="3.30.457.10">
    <property type="entry name" value="Copper amine oxidase-like, N-terminal domain"/>
    <property type="match status" value="3"/>
</dbReference>
<dbReference type="Pfam" id="PF07833">
    <property type="entry name" value="Cu_amine_oxidN1"/>
    <property type="match status" value="2"/>
</dbReference>
<sequence length="916" mass="102561">MSLIKKTFHTSKDKILKKKHVIGLWSMFVMVFMIICMPFYIKNDHALAASGVRIYNYTTKKQYTYTSTQVKVTYNGKKISKDSTPGLIENGIALVSYKDIFAKSKIKAECIYDKKAGTVSISKFGTTIVLKIGSRTAYINGKKVTAPVAPVKIKYVDQNVTKILVPSRFVSENLGFKYTWNKNTRTAAIEGKNLPMLLSYNNGTPFYYKGTQGKVTFDGKTISPGNMPSIIRNNTAMLRAKRVFADSKIKANYKYNSKDKTITLSRNGNTLKMKIGSTTAYHNDKKLVLDTAPMIVKNHDVGTSYVMVPGKITASCLGLNYSWDKSKATSIITSPKQQQPDNKAPELGDEAVTFDPGKILHQMETHKDIIGKSNGVHNISNESKTDEKGTIFSISRDYNKLYTNSETYAIYGSIPFSTVTSQVKEKQLILNVSNLNTVTNSYNKQELNGNVLDTIHLSNVDIYNSQLEFNLSVDNFTYDLSLSSDKRILYVTIYHNILSKVTIGTNDTMDYITLEATKPMELVINQNSSIITLNLPGTKIGFSEQYWDITSAKNLHSSYFIQTEDGSQLIMGLKDKYEYYIAEDGNVITIMFPFKGQADIPVNPSQPQVPVEPTEPQKETPSVEDLSKYEIIIPNPAGFTVKQIKHEDQYSKQRFAIRIPGDYVAYLKNNPVIVNSKVIKDVSVSLKSKNETEVLITTSKLQGYELFADQKFIYVNVGNPREIYKNIVVLDPGHGGPAPGAYYNKTYEKAINFKILYEIGKDFFNSDPSKLKVYYTRESDVDLSLSDRAAFAKKVGADLFVSLHMNASTSSSAYGTEVYYSTSNNKANAAGLNSEKLAKIFVNNLCKTLNMKNRGAKAARYTVVHKNTVPAVLIELGFMSNKNDFAKITNSSFQYEAAKVIYETLLQVFEQYPTGR</sequence>
<organism evidence="4 5">
    <name type="scientific">Herbinix luporum</name>
    <dbReference type="NCBI Taxonomy" id="1679721"/>
    <lineage>
        <taxon>Bacteria</taxon>
        <taxon>Bacillati</taxon>
        <taxon>Bacillota</taxon>
        <taxon>Clostridia</taxon>
        <taxon>Lachnospirales</taxon>
        <taxon>Lachnospiraceae</taxon>
        <taxon>Herbinix</taxon>
    </lineage>
</organism>
<dbReference type="GO" id="GO:0030288">
    <property type="term" value="C:outer membrane-bounded periplasmic space"/>
    <property type="evidence" value="ECO:0007669"/>
    <property type="project" value="TreeGrafter"/>
</dbReference>
<reference evidence="5" key="1">
    <citation type="submission" date="2015-09" db="EMBL/GenBank/DDBJ databases">
        <authorList>
            <person name="Wibberg D."/>
        </authorList>
    </citation>
    <scope>NUCLEOTIDE SEQUENCE [LARGE SCALE GENOMIC DNA]</scope>
    <source>
        <strain evidence="5">SD1D</strain>
    </source>
</reference>
<dbReference type="AlphaFoldDB" id="A0A0K8J5W4"/>
<dbReference type="GO" id="GO:0009253">
    <property type="term" value="P:peptidoglycan catabolic process"/>
    <property type="evidence" value="ECO:0007669"/>
    <property type="project" value="InterPro"/>
</dbReference>
<dbReference type="InterPro" id="IPR036582">
    <property type="entry name" value="Mao_N_sf"/>
</dbReference>
<keyword evidence="2" id="KW-0472">Membrane</keyword>
<dbReference type="InterPro" id="IPR050695">
    <property type="entry name" value="N-acetylmuramoyl_amidase_3"/>
</dbReference>
<keyword evidence="2" id="KW-0812">Transmembrane</keyword>
<protein>
    <recommendedName>
        <fullName evidence="3">MurNAc-LAA domain-containing protein</fullName>
    </recommendedName>
</protein>
<dbReference type="PANTHER" id="PTHR30404:SF0">
    <property type="entry name" value="N-ACETYLMURAMOYL-L-ALANINE AMIDASE AMIC"/>
    <property type="match status" value="1"/>
</dbReference>
<name>A0A0K8J5W4_9FIRM</name>
<evidence type="ECO:0000313" key="4">
    <source>
        <dbReference type="EMBL" id="CUH92718.1"/>
    </source>
</evidence>
<dbReference type="InterPro" id="IPR012854">
    <property type="entry name" value="Cu_amine_oxidase-like_N"/>
</dbReference>
<keyword evidence="1" id="KW-0378">Hydrolase</keyword>
<dbReference type="SUPFAM" id="SSF55383">
    <property type="entry name" value="Copper amine oxidase, domain N"/>
    <property type="match status" value="2"/>
</dbReference>
<dbReference type="KEGG" id="hsd:SD1D_1172"/>
<dbReference type="SUPFAM" id="SSF53187">
    <property type="entry name" value="Zn-dependent exopeptidases"/>
    <property type="match status" value="1"/>
</dbReference>
<keyword evidence="5" id="KW-1185">Reference proteome</keyword>
<keyword evidence="2" id="KW-1133">Transmembrane helix</keyword>
<feature type="transmembrane region" description="Helical" evidence="2">
    <location>
        <begin position="21"/>
        <end position="41"/>
    </location>
</feature>
<accession>A0A0K8J5W4</accession>
<gene>
    <name evidence="4" type="ORF">SD1D_1172</name>
</gene>
<evidence type="ECO:0000256" key="2">
    <source>
        <dbReference type="SAM" id="Phobius"/>
    </source>
</evidence>